<dbReference type="PANTHER" id="PTHR44329">
    <property type="entry name" value="SERINE/THREONINE-PROTEIN KINASE TNNI3K-RELATED"/>
    <property type="match status" value="1"/>
</dbReference>
<organism evidence="2 3">
    <name type="scientific">Rhizophagus irregularis (strain DAOM 197198w)</name>
    <name type="common">Glomus intraradices</name>
    <dbReference type="NCBI Taxonomy" id="1432141"/>
    <lineage>
        <taxon>Eukaryota</taxon>
        <taxon>Fungi</taxon>
        <taxon>Fungi incertae sedis</taxon>
        <taxon>Mucoromycota</taxon>
        <taxon>Glomeromycotina</taxon>
        <taxon>Glomeromycetes</taxon>
        <taxon>Glomerales</taxon>
        <taxon>Glomeraceae</taxon>
        <taxon>Rhizophagus</taxon>
    </lineage>
</organism>
<dbReference type="EMBL" id="JEMT01029710">
    <property type="protein sequence ID" value="EXX51185.1"/>
    <property type="molecule type" value="Genomic_DNA"/>
</dbReference>
<evidence type="ECO:0000313" key="2">
    <source>
        <dbReference type="EMBL" id="EXX51185.1"/>
    </source>
</evidence>
<evidence type="ECO:0000259" key="1">
    <source>
        <dbReference type="PROSITE" id="PS50011"/>
    </source>
</evidence>
<dbReference type="GO" id="GO:0005524">
    <property type="term" value="F:ATP binding"/>
    <property type="evidence" value="ECO:0007669"/>
    <property type="project" value="InterPro"/>
</dbReference>
<dbReference type="HOGENOM" id="CLU_000288_7_8_1"/>
<dbReference type="InterPro" id="IPR001245">
    <property type="entry name" value="Ser-Thr/Tyr_kinase_cat_dom"/>
</dbReference>
<dbReference type="InterPro" id="IPR000719">
    <property type="entry name" value="Prot_kinase_dom"/>
</dbReference>
<dbReference type="OrthoDB" id="2355416at2759"/>
<proteinExistence type="predicted"/>
<comment type="caution">
    <text evidence="2">The sequence shown here is derived from an EMBL/GenBank/DDBJ whole genome shotgun (WGS) entry which is preliminary data.</text>
</comment>
<dbReference type="Gene3D" id="1.10.510.10">
    <property type="entry name" value="Transferase(Phosphotransferase) domain 1"/>
    <property type="match status" value="1"/>
</dbReference>
<dbReference type="GO" id="GO:0004674">
    <property type="term" value="F:protein serine/threonine kinase activity"/>
    <property type="evidence" value="ECO:0007669"/>
    <property type="project" value="TreeGrafter"/>
</dbReference>
<dbReference type="Proteomes" id="UP000022910">
    <property type="component" value="Unassembled WGS sequence"/>
</dbReference>
<evidence type="ECO:0000313" key="3">
    <source>
        <dbReference type="Proteomes" id="UP000022910"/>
    </source>
</evidence>
<keyword evidence="3" id="KW-1185">Reference proteome</keyword>
<feature type="domain" description="Protein kinase" evidence="1">
    <location>
        <begin position="1272"/>
        <end position="1551"/>
    </location>
</feature>
<name>A0A015IBI8_RHIIW</name>
<dbReference type="SUPFAM" id="SSF56112">
    <property type="entry name" value="Protein kinase-like (PK-like)"/>
    <property type="match status" value="1"/>
</dbReference>
<protein>
    <submittedName>
        <fullName evidence="2">Rad53p</fullName>
    </submittedName>
</protein>
<dbReference type="Pfam" id="PF07714">
    <property type="entry name" value="PK_Tyr_Ser-Thr"/>
    <property type="match status" value="1"/>
</dbReference>
<gene>
    <name evidence="2" type="ORF">RirG_264140</name>
</gene>
<dbReference type="InterPro" id="IPR051681">
    <property type="entry name" value="Ser/Thr_Kinases-Pseudokinases"/>
</dbReference>
<dbReference type="PROSITE" id="PS50011">
    <property type="entry name" value="PROTEIN_KINASE_DOM"/>
    <property type="match status" value="1"/>
</dbReference>
<sequence length="1611" mass="192752">MSNYRQCRYCDLYYEWCKPCHTNYLKENFINWTSGNEKIDNFIQEMQLRISDPEDIIIEWIPYNEFFDIEEVDEDAFSTIYSAKWVNGPLYWNKNSKKYFRIPKEVALKYSHYSQNIDGFIIEAKTYSINFKIYGISQNPNTKDYILVLKNYKNYCIKCNKMRTNADYCEWCKQCEINFLIKHFTNWSSGNEKIDNFIKKRQLEINNLTDIVLEWIPYDKFLNIKKVNEDFSPVCLTKWEDGPLCWNYLYNGYIRKPKDVALKYSHDLQNVDEFLNEVKAHLINFTVYGISQNPTTKNYIIILEYNEYNGNYCIKCNKMYSNINYKWCKKCLINFLRKNFTNWTSGNEKIDNFIQEMQLKISDLEDIIFEWIPYELLDIEEMDKDDFSIICLAKLEDGPLYWISLYNDYVRMPEDVALKYSHNLQDVNKFLDEVKAYSNNFTVYGISQDPNTKDYIIVLKNNDKYCIRCNNLYTNANYKWCRKCQINYLRKNFINWSSGNEKIDNFIQKMQLKISDLEDIIFEWVPYYNILDIKEADKDDFFTICLAKLKDGPLYWNYNKYIRKPKEVVLKYSHNLQDVNELLDEVKAYSINFTVYGISRDPNTEDYIIVIVLKNNEKYCIRCNNMYTNVDYKWCNKCRINYLRKNFINWSGGNEKIENFIQEMQLKISDLEDIIFEWIPYNMFLYTKEVHKDDFSTICLAKLKDDPLYWNYTNKYIRKPEEVVLYSHNLQDVNELLDEVKAYSINFTVYGISQDPITQDYIIILKNNEKYCMRCNNLYTNENYKWCKKCQINHLIKNFINWRSGNKKIENFIRRMQLKISNLEDIIFEWIPYNNILGVEEMDEDDFSRGCLAEWKDGPLYWNYNKYIRKPKEVMLKYSHNSRDVDKFLDEVKTCIINYTVYGISQNPDTRDYIIILKNNENCHIIKCNEMYANTNYHKWCRQCKINYLRKNFTDQNSGNEKIDNFIQEMQLKFSDLDDVIFEWIPCDKFLDIKEVDKDDFSIVCSAKLENDPLYWNYTRISENKAVLKYLFNLRNDDKFLNEVKAHLNNFTVYGLSQDSNTKDYTIILKNNEKCCIKCNKMYTNANWCKQCQTNYLRKYFISWSSGHKKIDNFIQEMQLGINHRDDIIFEWIPYNQFNDIKKIEKYDLITIYSAKWKMGPLEYNTNTMQYERNSNKLVKLKYFRQDLLPSFNEAQNVIDEFLDEVIKNYDSNHFKIYGISQNPNTKDFIFVEYFKNFISGNNKIDDFINGLQLEINDHNDTVFEWISYNQFNNIKKIGEGGFSTVYSAIWKDGLLKYDRDIKEYKRNLNIRVALKYLKNSQDITNEFLNEIKAHSVNNSDKFLKVYGISQDPNTKDYIIVLQYAEGGNFNDWIKNNYKCFNWLNKLKVLKNIVSDLKEIHQKQMVHHDLHTGNILFDDIFMISSNINVYISDMGSCKEVDNVDKTSVFGVMPYVAPEVLRGKPYTQAADIYSFGMVMYFVATGKQPFANYAHDELLAIELCKGTRPEINEPKAPKCYLDLMKKCWDPDPINRPDVTELEESIGLLCNAYFNQFREAEKYRRTNLPFFENSQLDTHHTHPQAIYTSRLLDSFTRKLENYDKSECFDCGIPI</sequence>
<dbReference type="InterPro" id="IPR011009">
    <property type="entry name" value="Kinase-like_dom_sf"/>
</dbReference>
<reference evidence="2 3" key="1">
    <citation type="submission" date="2014-02" db="EMBL/GenBank/DDBJ databases">
        <title>Single nucleus genome sequencing reveals high similarity among nuclei of an endomycorrhizal fungus.</title>
        <authorList>
            <person name="Lin K."/>
            <person name="Geurts R."/>
            <person name="Zhang Z."/>
            <person name="Limpens E."/>
            <person name="Saunders D.G."/>
            <person name="Mu D."/>
            <person name="Pang E."/>
            <person name="Cao H."/>
            <person name="Cha H."/>
            <person name="Lin T."/>
            <person name="Zhou Q."/>
            <person name="Shang Y."/>
            <person name="Li Y."/>
            <person name="Ivanov S."/>
            <person name="Sharma T."/>
            <person name="Velzen R.V."/>
            <person name="Ruijter N.D."/>
            <person name="Aanen D.K."/>
            <person name="Win J."/>
            <person name="Kamoun S."/>
            <person name="Bisseling T."/>
            <person name="Huang S."/>
        </authorList>
    </citation>
    <scope>NUCLEOTIDE SEQUENCE [LARGE SCALE GENOMIC DNA]</scope>
    <source>
        <strain evidence="3">DAOM197198w</strain>
    </source>
</reference>
<accession>A0A015IBI8</accession>